<dbReference type="OrthoDB" id="9799145at2"/>
<dbReference type="STRING" id="1080227.A8L45_07795"/>
<keyword evidence="4" id="KW-1185">Reference proteome</keyword>
<dbReference type="Pfam" id="PF01230">
    <property type="entry name" value="HIT"/>
    <property type="match status" value="1"/>
</dbReference>
<dbReference type="PROSITE" id="PS51084">
    <property type="entry name" value="HIT_2"/>
    <property type="match status" value="1"/>
</dbReference>
<evidence type="ECO:0000256" key="1">
    <source>
        <dbReference type="PROSITE-ProRule" id="PRU00464"/>
    </source>
</evidence>
<comment type="caution">
    <text evidence="1">Lacks conserved residue(s) required for the propagation of feature annotation.</text>
</comment>
<dbReference type="GO" id="GO:0003824">
    <property type="term" value="F:catalytic activity"/>
    <property type="evidence" value="ECO:0007669"/>
    <property type="project" value="InterPro"/>
</dbReference>
<organism evidence="3 4">
    <name type="scientific">Veronia pacifica</name>
    <dbReference type="NCBI Taxonomy" id="1080227"/>
    <lineage>
        <taxon>Bacteria</taxon>
        <taxon>Pseudomonadati</taxon>
        <taxon>Pseudomonadota</taxon>
        <taxon>Gammaproteobacteria</taxon>
        <taxon>Vibrionales</taxon>
        <taxon>Vibrionaceae</taxon>
        <taxon>Veronia</taxon>
    </lineage>
</organism>
<comment type="caution">
    <text evidence="3">The sequence shown here is derived from an EMBL/GenBank/DDBJ whole genome shotgun (WGS) entry which is preliminary data.</text>
</comment>
<gene>
    <name evidence="3" type="ORF">A8L45_07795</name>
</gene>
<dbReference type="AlphaFoldDB" id="A0A1C3ELF8"/>
<sequence length="153" mass="17612">MRKLGTLIHDRVEAARNGKNETVVCQTKSGWVVIGDVQFLKGYCLLLADPVVESLNSLTEEDRKQYLYETTVIGDALLDLTGCYRINYETLGNSEPALHTHIFPRYMSEKPEIRRYPAWFYDWENAPKFNRDEMADFANDLKQYLVKAGVAID</sequence>
<evidence type="ECO:0000313" key="4">
    <source>
        <dbReference type="Proteomes" id="UP000094936"/>
    </source>
</evidence>
<feature type="domain" description="HIT" evidence="2">
    <location>
        <begin position="10"/>
        <end position="112"/>
    </location>
</feature>
<name>A0A1C3ELF8_9GAMM</name>
<reference evidence="3 4" key="1">
    <citation type="submission" date="2016-05" db="EMBL/GenBank/DDBJ databases">
        <title>Genomic Taxonomy of the Vibrionaceae.</title>
        <authorList>
            <person name="Gomez-Gil B."/>
            <person name="Enciso-Ibarra J."/>
        </authorList>
    </citation>
    <scope>NUCLEOTIDE SEQUENCE [LARGE SCALE GENOMIC DNA]</scope>
    <source>
        <strain evidence="3 4">CAIM 1920</strain>
    </source>
</reference>
<evidence type="ECO:0000259" key="2">
    <source>
        <dbReference type="PROSITE" id="PS51084"/>
    </source>
</evidence>
<proteinExistence type="predicted"/>
<dbReference type="SUPFAM" id="SSF54197">
    <property type="entry name" value="HIT-like"/>
    <property type="match status" value="1"/>
</dbReference>
<protein>
    <recommendedName>
        <fullName evidence="2">HIT domain-containing protein</fullName>
    </recommendedName>
</protein>
<dbReference type="Proteomes" id="UP000094936">
    <property type="component" value="Unassembled WGS sequence"/>
</dbReference>
<dbReference type="InterPro" id="IPR036265">
    <property type="entry name" value="HIT-like_sf"/>
</dbReference>
<dbReference type="Gene3D" id="3.30.428.10">
    <property type="entry name" value="HIT-like"/>
    <property type="match status" value="1"/>
</dbReference>
<dbReference type="InterPro" id="IPR011146">
    <property type="entry name" value="HIT-like"/>
</dbReference>
<dbReference type="EMBL" id="LYBM01000011">
    <property type="protein sequence ID" value="ODA34055.1"/>
    <property type="molecule type" value="Genomic_DNA"/>
</dbReference>
<evidence type="ECO:0000313" key="3">
    <source>
        <dbReference type="EMBL" id="ODA34055.1"/>
    </source>
</evidence>
<accession>A0A1C3ELF8</accession>